<feature type="compositionally biased region" description="Basic and acidic residues" evidence="1">
    <location>
        <begin position="10"/>
        <end position="21"/>
    </location>
</feature>
<dbReference type="SMART" id="SM00409">
    <property type="entry name" value="IG"/>
    <property type="match status" value="4"/>
</dbReference>
<dbReference type="PANTHER" id="PTHR11422">
    <property type="entry name" value="T-CELL SURFACE GLYCOPROTEIN CD4"/>
    <property type="match status" value="1"/>
</dbReference>
<evidence type="ECO:0000313" key="5">
    <source>
        <dbReference type="Proteomes" id="UP000324091"/>
    </source>
</evidence>
<evidence type="ECO:0000256" key="1">
    <source>
        <dbReference type="SAM" id="MobiDB-lite"/>
    </source>
</evidence>
<dbReference type="InterPro" id="IPR007110">
    <property type="entry name" value="Ig-like_dom"/>
</dbReference>
<feature type="domain" description="Ig-like" evidence="3">
    <location>
        <begin position="352"/>
        <end position="435"/>
    </location>
</feature>
<evidence type="ECO:0000259" key="3">
    <source>
        <dbReference type="PROSITE" id="PS50835"/>
    </source>
</evidence>
<organism evidence="4 5">
    <name type="scientific">Takifugu flavidus</name>
    <name type="common">sansaifugu</name>
    <dbReference type="NCBI Taxonomy" id="433684"/>
    <lineage>
        <taxon>Eukaryota</taxon>
        <taxon>Metazoa</taxon>
        <taxon>Chordata</taxon>
        <taxon>Craniata</taxon>
        <taxon>Vertebrata</taxon>
        <taxon>Euteleostomi</taxon>
        <taxon>Actinopterygii</taxon>
        <taxon>Neopterygii</taxon>
        <taxon>Teleostei</taxon>
        <taxon>Neoteleostei</taxon>
        <taxon>Acanthomorphata</taxon>
        <taxon>Eupercaria</taxon>
        <taxon>Tetraodontiformes</taxon>
        <taxon>Tetradontoidea</taxon>
        <taxon>Tetraodontidae</taxon>
        <taxon>Takifugu</taxon>
    </lineage>
</organism>
<keyword evidence="2" id="KW-0812">Transmembrane</keyword>
<dbReference type="PANTHER" id="PTHR11422:SF0">
    <property type="entry name" value="T-CELL SURFACE GLYCOPROTEIN CD4"/>
    <property type="match status" value="1"/>
</dbReference>
<evidence type="ECO:0000256" key="2">
    <source>
        <dbReference type="SAM" id="Phobius"/>
    </source>
</evidence>
<feature type="domain" description="Ig-like" evidence="3">
    <location>
        <begin position="157"/>
        <end position="237"/>
    </location>
</feature>
<name>A0A5C6PJF7_9TELE</name>
<dbReference type="Proteomes" id="UP000324091">
    <property type="component" value="Chromosome 10"/>
</dbReference>
<dbReference type="EMBL" id="RHFK02000002">
    <property type="protein sequence ID" value="TWW79019.1"/>
    <property type="molecule type" value="Genomic_DNA"/>
</dbReference>
<feature type="region of interest" description="Disordered" evidence="1">
    <location>
        <begin position="1"/>
        <end position="36"/>
    </location>
</feature>
<comment type="caution">
    <text evidence="4">The sequence shown here is derived from an EMBL/GenBank/DDBJ whole genome shotgun (WGS) entry which is preliminary data.</text>
</comment>
<feature type="transmembrane region" description="Helical" evidence="2">
    <location>
        <begin position="450"/>
        <end position="473"/>
    </location>
</feature>
<dbReference type="InterPro" id="IPR013783">
    <property type="entry name" value="Ig-like_fold"/>
</dbReference>
<dbReference type="InterPro" id="IPR036179">
    <property type="entry name" value="Ig-like_dom_sf"/>
</dbReference>
<protein>
    <recommendedName>
        <fullName evidence="3">Ig-like domain-containing protein</fullName>
    </recommendedName>
</protein>
<accession>A0A5C6PJF7</accession>
<keyword evidence="5" id="KW-1185">Reference proteome</keyword>
<dbReference type="InterPro" id="IPR003599">
    <property type="entry name" value="Ig_sub"/>
</dbReference>
<sequence length="502" mass="56386">MSNQHRGQPPKREALKRRGCDKYATFHPGPRTGPRRTRMTFVSRHISDMEPLPSGLLLLAALLSASRAEELIYAQVGQTVTLKPPENYKTQTYYLSWHFGELELAWTNHMSGNKVIKHENWDTALSGNSLVVKEIRQNQFGIYKCKVDEKIWTYKVLRLKVSAEPPSLVLSGRTVTLVCDAEPPNSLQKPGIHWLNPQGEKITQATHRVQVSSRHSGWWTCVINLDRKEATAQINVTVVDLYSPPMAYTSTSSPLAVPCSVPKASWEQIKSLGLREGHWQFFPRSKSNLVSADAQRLFTLSLEEPVSWKANQTRGLTPVSDFKTPNLSLGRTLGRADDRGDYVCTLKFESGPPLSRTVQVNVLEIAASPGTVLISGQQLNLTCGLGVPLTSDLHLKWISPERTTIRSGQLTIPAVGVGNSGKWRCELWRNNTRLTLAVITLKIAEPKLSVWMLVIICSVAVIVLLLLLLGFILCRRRRVRVRHVRHRLCQCENPKPKGFYRT</sequence>
<dbReference type="SUPFAM" id="SSF48726">
    <property type="entry name" value="Immunoglobulin"/>
    <property type="match status" value="3"/>
</dbReference>
<dbReference type="PROSITE" id="PS50835">
    <property type="entry name" value="IG_LIKE"/>
    <property type="match status" value="2"/>
</dbReference>
<evidence type="ECO:0000313" key="4">
    <source>
        <dbReference type="EMBL" id="TWW79019.1"/>
    </source>
</evidence>
<dbReference type="AlphaFoldDB" id="A0A5C6PJF7"/>
<keyword evidence="2" id="KW-0472">Membrane</keyword>
<reference evidence="4 5" key="1">
    <citation type="submission" date="2019-04" db="EMBL/GenBank/DDBJ databases">
        <title>Chromosome genome assembly for Takifugu flavidus.</title>
        <authorList>
            <person name="Xiao S."/>
        </authorList>
    </citation>
    <scope>NUCLEOTIDE SEQUENCE [LARGE SCALE GENOMIC DNA]</scope>
    <source>
        <strain evidence="4">HTHZ2018</strain>
        <tissue evidence="4">Muscle</tissue>
    </source>
</reference>
<gene>
    <name evidence="4" type="ORF">D4764_10G0000490</name>
</gene>
<dbReference type="Gene3D" id="2.60.40.10">
    <property type="entry name" value="Immunoglobulins"/>
    <property type="match status" value="3"/>
</dbReference>
<proteinExistence type="predicted"/>
<keyword evidence="2" id="KW-1133">Transmembrane helix</keyword>